<evidence type="ECO:0000256" key="3">
    <source>
        <dbReference type="ARBA" id="ARBA00022723"/>
    </source>
</evidence>
<keyword evidence="13" id="KW-1185">Reference proteome</keyword>
<dbReference type="SUPFAM" id="SSF57850">
    <property type="entry name" value="RING/U-box"/>
    <property type="match status" value="1"/>
</dbReference>
<dbReference type="InterPro" id="IPR001841">
    <property type="entry name" value="Znf_RING"/>
</dbReference>
<keyword evidence="2" id="KW-0963">Cytoplasm</keyword>
<dbReference type="EMBL" id="CALNXK010000088">
    <property type="protein sequence ID" value="CAH3150048.1"/>
    <property type="molecule type" value="Genomic_DNA"/>
</dbReference>
<keyword evidence="5 7" id="KW-0863">Zinc-finger</keyword>
<evidence type="ECO:0000256" key="2">
    <source>
        <dbReference type="ARBA" id="ARBA00022490"/>
    </source>
</evidence>
<dbReference type="InterPro" id="IPR013083">
    <property type="entry name" value="Znf_RING/FYVE/PHD"/>
</dbReference>
<dbReference type="InterPro" id="IPR008974">
    <property type="entry name" value="TRAF-like"/>
</dbReference>
<gene>
    <name evidence="12" type="ORF">PLOB_00047217</name>
</gene>
<accession>A0ABN8PSM7</accession>
<proteinExistence type="predicted"/>
<evidence type="ECO:0008006" key="14">
    <source>
        <dbReference type="Google" id="ProtNLM"/>
    </source>
</evidence>
<feature type="zinc finger region" description="TRAF-type" evidence="7">
    <location>
        <begin position="170"/>
        <end position="227"/>
    </location>
</feature>
<keyword evidence="3 7" id="KW-0479">Metal-binding</keyword>
<protein>
    <recommendedName>
        <fullName evidence="14">TNF receptor-associated factor 4</fullName>
    </recommendedName>
</protein>
<keyword evidence="6 7" id="KW-0862">Zinc</keyword>
<dbReference type="PIRSF" id="PIRSF015614">
    <property type="entry name" value="TRAF"/>
    <property type="match status" value="1"/>
</dbReference>
<dbReference type="PROSITE" id="PS50144">
    <property type="entry name" value="MATH"/>
    <property type="match status" value="1"/>
</dbReference>
<evidence type="ECO:0000256" key="5">
    <source>
        <dbReference type="ARBA" id="ARBA00022771"/>
    </source>
</evidence>
<dbReference type="InterPro" id="IPR012227">
    <property type="entry name" value="TNF_rcpt-assoc_TRAF_met"/>
</dbReference>
<dbReference type="PANTHER" id="PTHR10131">
    <property type="entry name" value="TNF RECEPTOR ASSOCIATED FACTOR"/>
    <property type="match status" value="1"/>
</dbReference>
<dbReference type="PROSITE" id="PS50089">
    <property type="entry name" value="ZF_RING_2"/>
    <property type="match status" value="1"/>
</dbReference>
<keyword evidence="8" id="KW-0175">Coiled coil</keyword>
<dbReference type="InterPro" id="IPR017907">
    <property type="entry name" value="Znf_RING_CS"/>
</dbReference>
<evidence type="ECO:0000256" key="7">
    <source>
        <dbReference type="PROSITE-ProRule" id="PRU00207"/>
    </source>
</evidence>
<feature type="coiled-coil region" evidence="8">
    <location>
        <begin position="252"/>
        <end position="312"/>
    </location>
</feature>
<dbReference type="SUPFAM" id="SSF49599">
    <property type="entry name" value="TRAF domain-like"/>
    <property type="match status" value="2"/>
</dbReference>
<dbReference type="SMART" id="SM00184">
    <property type="entry name" value="RING"/>
    <property type="match status" value="1"/>
</dbReference>
<evidence type="ECO:0000256" key="8">
    <source>
        <dbReference type="SAM" id="Coils"/>
    </source>
</evidence>
<evidence type="ECO:0000259" key="11">
    <source>
        <dbReference type="PROSITE" id="PS50145"/>
    </source>
</evidence>
<dbReference type="InterPro" id="IPR001293">
    <property type="entry name" value="Znf_TRAF"/>
</dbReference>
<evidence type="ECO:0000313" key="12">
    <source>
        <dbReference type="EMBL" id="CAH3150048.1"/>
    </source>
</evidence>
<evidence type="ECO:0000256" key="6">
    <source>
        <dbReference type="ARBA" id="ARBA00022833"/>
    </source>
</evidence>
<dbReference type="Gene3D" id="2.60.210.10">
    <property type="entry name" value="Apoptosis, Tumor Necrosis Factor Receptor Associated Protein 2, Chain A"/>
    <property type="match status" value="1"/>
</dbReference>
<comment type="subcellular location">
    <subcellularLocation>
        <location evidence="1">Cytoplasm</location>
    </subcellularLocation>
</comment>
<dbReference type="InterPro" id="IPR018957">
    <property type="entry name" value="Znf_C3HC4_RING-type"/>
</dbReference>
<dbReference type="InterPro" id="IPR002083">
    <property type="entry name" value="MATH/TRAF_dom"/>
</dbReference>
<keyword evidence="4" id="KW-0677">Repeat</keyword>
<dbReference type="PROSITE" id="PS50145">
    <property type="entry name" value="ZF_TRAF"/>
    <property type="match status" value="2"/>
</dbReference>
<name>A0ABN8PSM7_9CNID</name>
<feature type="zinc finger region" description="TRAF-type" evidence="7">
    <location>
        <begin position="115"/>
        <end position="159"/>
    </location>
</feature>
<dbReference type="Pfam" id="PF02176">
    <property type="entry name" value="zf-TRAF"/>
    <property type="match status" value="1"/>
</dbReference>
<evidence type="ECO:0000259" key="10">
    <source>
        <dbReference type="PROSITE" id="PS50144"/>
    </source>
</evidence>
<feature type="domain" description="TRAF-type" evidence="11">
    <location>
        <begin position="115"/>
        <end position="159"/>
    </location>
</feature>
<comment type="caution">
    <text evidence="12">The sequence shown here is derived from an EMBL/GenBank/DDBJ whole genome shotgun (WGS) entry which is preliminary data.</text>
</comment>
<dbReference type="Proteomes" id="UP001159405">
    <property type="component" value="Unassembled WGS sequence"/>
</dbReference>
<evidence type="ECO:0000259" key="9">
    <source>
        <dbReference type="PROSITE" id="PS50089"/>
    </source>
</evidence>
<dbReference type="PANTHER" id="PTHR10131:SF94">
    <property type="entry name" value="TNF RECEPTOR-ASSOCIATED FACTOR 4"/>
    <property type="match status" value="1"/>
</dbReference>
<feature type="domain" description="MATH" evidence="10">
    <location>
        <begin position="375"/>
        <end position="518"/>
    </location>
</feature>
<feature type="domain" description="TRAF-type" evidence="11">
    <location>
        <begin position="170"/>
        <end position="227"/>
    </location>
</feature>
<dbReference type="Pfam" id="PF21355">
    <property type="entry name" value="TRAF-mep_MATH"/>
    <property type="match status" value="1"/>
</dbReference>
<reference evidence="12 13" key="1">
    <citation type="submission" date="2022-05" db="EMBL/GenBank/DDBJ databases">
        <authorList>
            <consortium name="Genoscope - CEA"/>
            <person name="William W."/>
        </authorList>
    </citation>
    <scope>NUCLEOTIDE SEQUENCE [LARGE SCALE GENOMIC DNA]</scope>
</reference>
<evidence type="ECO:0000313" key="13">
    <source>
        <dbReference type="Proteomes" id="UP001159405"/>
    </source>
</evidence>
<evidence type="ECO:0000256" key="4">
    <source>
        <dbReference type="ARBA" id="ARBA00022737"/>
    </source>
</evidence>
<dbReference type="PROSITE" id="PS00518">
    <property type="entry name" value="ZF_RING_1"/>
    <property type="match status" value="1"/>
</dbReference>
<evidence type="ECO:0000256" key="1">
    <source>
        <dbReference type="ARBA" id="ARBA00004496"/>
    </source>
</evidence>
<sequence length="526" mass="60564">MAEALANLSPGGYDEEFVNEVEDDLQCAICQLALKDPMLTKCGHRFCRQCLDEHFMILRFQSAGDQVTCPVDRGILIQNRDLFPDKATERKILSFFVHCPSEGCQWICELRSKDVHLESCPHKVVSCPNENCNKTMTRNNLQAHVTTTCPWRILQCCHCSDLYPARKTKAHELDCKRKPLNCPKNCGAVVPQEELLTHDEKDCPLTITPCPYAQMGCTTKVQRKEIENHLQEAVRPHVDLAFAKLTSTQEELKSSQDLTSKLNEKFNALERQFEEQQGSLHSLLSNDHREKVNALEKEVRTFKKKAIELQNRVETLEMIVKDGSKKGDSMEKNLRPLQKPSNQMRTIEHKGSRCMSNDFAILPRREICSDINPGFWTKEWKIQGFRGFLKRAEEEGHEIQSNPFFLGQKGYKVKLGLGISGSYLNIHFVIMKSENDVILPWPFSKMVTYKVIDQQKNPQACDDWTTPFDPSSTDARWKKSFVRPNLEENPRWTNQIPLSRLSERDYLSNDTVIINILFTRGWWSGI</sequence>
<feature type="domain" description="RING-type" evidence="9">
    <location>
        <begin position="27"/>
        <end position="73"/>
    </location>
</feature>
<organism evidence="12 13">
    <name type="scientific">Porites lobata</name>
    <dbReference type="NCBI Taxonomy" id="104759"/>
    <lineage>
        <taxon>Eukaryota</taxon>
        <taxon>Metazoa</taxon>
        <taxon>Cnidaria</taxon>
        <taxon>Anthozoa</taxon>
        <taxon>Hexacorallia</taxon>
        <taxon>Scleractinia</taxon>
        <taxon>Fungiina</taxon>
        <taxon>Poritidae</taxon>
        <taxon>Porites</taxon>
    </lineage>
</organism>
<dbReference type="Pfam" id="PF00097">
    <property type="entry name" value="zf-C3HC4"/>
    <property type="match status" value="1"/>
</dbReference>
<dbReference type="Gene3D" id="3.30.40.10">
    <property type="entry name" value="Zinc/RING finger domain, C3HC4 (zinc finger)"/>
    <property type="match status" value="3"/>
</dbReference>
<dbReference type="InterPro" id="IPR049342">
    <property type="entry name" value="TRAF1-6_MATH_dom"/>
</dbReference>